<gene>
    <name evidence="1" type="ORF">FSARC_7163</name>
</gene>
<proteinExistence type="predicted"/>
<accession>A0A8H4X8A8</accession>
<name>A0A8H4X8A8_9HYPO</name>
<dbReference type="EMBL" id="JABEXW010000380">
    <property type="protein sequence ID" value="KAF4964985.1"/>
    <property type="molecule type" value="Genomic_DNA"/>
</dbReference>
<protein>
    <submittedName>
        <fullName evidence="1">Uncharacterized protein</fullName>
    </submittedName>
</protein>
<dbReference type="OrthoDB" id="5078127at2759"/>
<reference evidence="1" key="1">
    <citation type="journal article" date="2020" name="BMC Genomics">
        <title>Correction to: Identification and distribution of gene clusters required for synthesis of sphingolipid metabolism inhibitors in diverse species of the filamentous fungus Fusarium.</title>
        <authorList>
            <person name="Kim H.S."/>
            <person name="Lohmar J.M."/>
            <person name="Busman M."/>
            <person name="Brown D.W."/>
            <person name="Naumann T.A."/>
            <person name="Divon H.H."/>
            <person name="Lysoe E."/>
            <person name="Uhlig S."/>
            <person name="Proctor R.H."/>
        </authorList>
    </citation>
    <scope>NUCLEOTIDE SEQUENCE</scope>
    <source>
        <strain evidence="1">NRRL 20472</strain>
    </source>
</reference>
<keyword evidence="2" id="KW-1185">Reference proteome</keyword>
<dbReference type="Proteomes" id="UP000622797">
    <property type="component" value="Unassembled WGS sequence"/>
</dbReference>
<evidence type="ECO:0000313" key="2">
    <source>
        <dbReference type="Proteomes" id="UP000622797"/>
    </source>
</evidence>
<comment type="caution">
    <text evidence="1">The sequence shown here is derived from an EMBL/GenBank/DDBJ whole genome shotgun (WGS) entry which is preliminary data.</text>
</comment>
<reference evidence="1" key="2">
    <citation type="submission" date="2020-05" db="EMBL/GenBank/DDBJ databases">
        <authorList>
            <person name="Kim H.-S."/>
            <person name="Proctor R.H."/>
            <person name="Brown D.W."/>
        </authorList>
    </citation>
    <scope>NUCLEOTIDE SEQUENCE</scope>
    <source>
        <strain evidence="1">NRRL 20472</strain>
    </source>
</reference>
<evidence type="ECO:0000313" key="1">
    <source>
        <dbReference type="EMBL" id="KAF4964985.1"/>
    </source>
</evidence>
<dbReference type="AlphaFoldDB" id="A0A8H4X8A8"/>
<organism evidence="1 2">
    <name type="scientific">Fusarium sarcochroum</name>
    <dbReference type="NCBI Taxonomy" id="1208366"/>
    <lineage>
        <taxon>Eukaryota</taxon>
        <taxon>Fungi</taxon>
        <taxon>Dikarya</taxon>
        <taxon>Ascomycota</taxon>
        <taxon>Pezizomycotina</taxon>
        <taxon>Sordariomycetes</taxon>
        <taxon>Hypocreomycetidae</taxon>
        <taxon>Hypocreales</taxon>
        <taxon>Nectriaceae</taxon>
        <taxon>Fusarium</taxon>
        <taxon>Fusarium lateritium species complex</taxon>
    </lineage>
</organism>
<sequence length="608" mass="69349">MGKRALFIIDADPDYAADFALALAAITTFAGSTTKNRADMRMRVTTMSWEIIHDITQELFRHWAEPQLFIFPHVAQEPIKMVTIPDTQTGIEAFDEYARTLNPSADHFVLRFKEFDNSWNTEHAKFDKTREFLDYWWPEFISTENSYSLRHLSKMSTHRVFNLAKNARGPTRLASSDHFSLLTSKTCRRIIFDRRTRQIVEVPLWCSLSERKQQMSWIDRTEAPRSNVVVLTRPGFMSDDCPPRRMRVLDDQVGGFIAALTEFNDWPKSFMVLFGLIQERKDRHLIFNDMRRRLVIQNLADYDTVPLGLSLKIQNRQAFYALLPLVRYDYHIAYLLCIPSSSPFITMVKAQFASVLIRGAPDLFKVHPNTLITEFDEFRRRLFKEGNSGVTGLLMGLGTIWVGLGLAKSAAKKGSADMPPDVTISFAKDSAQAFPGVWQRTRDPFKRLCSTLETNGVAVEELAHDPNGNEMGVVTRQQYIVICKHLLEAYGHQVAVITGFTKEGLPEMQDFLSKQPLGYGHQISSALNWPEIRKAVKGEQIVGVYTKMVRGLAGGNGIVNWTWILPPLWKTWKARLASYQGSDGLTAIWPKPWFEANEDETSGIQLQL</sequence>